<dbReference type="GO" id="GO:0009313">
    <property type="term" value="P:oligosaccharide catabolic process"/>
    <property type="evidence" value="ECO:0007669"/>
    <property type="project" value="TreeGrafter"/>
</dbReference>
<keyword evidence="5" id="KW-1015">Disulfide bond</keyword>
<dbReference type="SUPFAM" id="SSF49899">
    <property type="entry name" value="Concanavalin A-like lectins/glucanases"/>
    <property type="match status" value="1"/>
</dbReference>
<reference evidence="10" key="1">
    <citation type="submission" date="2014-07" db="EMBL/GenBank/DDBJ databases">
        <title>Genome sequencing of plant-pathogenic Streptomyces species.</title>
        <authorList>
            <person name="Harrison J."/>
            <person name="Sapp M."/>
            <person name="Thwaites R."/>
            <person name="Studholme D.J."/>
        </authorList>
    </citation>
    <scope>NUCLEOTIDE SEQUENCE [LARGE SCALE GENOMIC DNA]</scope>
    <source>
        <strain evidence="10">NCPPB 4445</strain>
    </source>
</reference>
<evidence type="ECO:0000259" key="8">
    <source>
        <dbReference type="SMART" id="SM00560"/>
    </source>
</evidence>
<dbReference type="GO" id="GO:0004308">
    <property type="term" value="F:exo-alpha-sialidase activity"/>
    <property type="evidence" value="ECO:0007669"/>
    <property type="project" value="UniProtKB-EC"/>
</dbReference>
<dbReference type="EMBL" id="JPPY01000168">
    <property type="protein sequence ID" value="KND30211.1"/>
    <property type="molecule type" value="Genomic_DNA"/>
</dbReference>
<feature type="signal peptide" evidence="6">
    <location>
        <begin position="1"/>
        <end position="28"/>
    </location>
</feature>
<dbReference type="EC" id="3.2.1.18" evidence="3"/>
<keyword evidence="4 6" id="KW-0732">Signal</keyword>
<dbReference type="InterPro" id="IPR036278">
    <property type="entry name" value="Sialidase_sf"/>
</dbReference>
<dbReference type="GO" id="GO:0016020">
    <property type="term" value="C:membrane"/>
    <property type="evidence" value="ECO:0007669"/>
    <property type="project" value="TreeGrafter"/>
</dbReference>
<evidence type="ECO:0000256" key="1">
    <source>
        <dbReference type="ARBA" id="ARBA00000427"/>
    </source>
</evidence>
<feature type="chain" id="PRO_5005541836" description="exo-alpha-sialidase" evidence="6">
    <location>
        <begin position="29"/>
        <end position="960"/>
    </location>
</feature>
<dbReference type="Pfam" id="PF13517">
    <property type="entry name" value="FG-GAP_3"/>
    <property type="match status" value="2"/>
</dbReference>
<dbReference type="SUPFAM" id="SSF50939">
    <property type="entry name" value="Sialidases"/>
    <property type="match status" value="1"/>
</dbReference>
<evidence type="ECO:0000313" key="9">
    <source>
        <dbReference type="EMBL" id="KND30211.1"/>
    </source>
</evidence>
<name>A0A0L0JXE3_9ACTN</name>
<dbReference type="Gene3D" id="2.60.120.200">
    <property type="match status" value="1"/>
</dbReference>
<dbReference type="AlphaFoldDB" id="A0A0L0JXE3"/>
<dbReference type="RefSeq" id="WP_050373321.1">
    <property type="nucleotide sequence ID" value="NZ_KQ257829.1"/>
</dbReference>
<dbReference type="InterPro" id="IPR013320">
    <property type="entry name" value="ConA-like_dom_sf"/>
</dbReference>
<dbReference type="InterPro" id="IPR011040">
    <property type="entry name" value="Sialidase"/>
</dbReference>
<dbReference type="InterPro" id="IPR006558">
    <property type="entry name" value="LamG-like"/>
</dbReference>
<dbReference type="Pfam" id="PF13385">
    <property type="entry name" value="Laminin_G_3"/>
    <property type="match status" value="1"/>
</dbReference>
<evidence type="ECO:0000256" key="5">
    <source>
        <dbReference type="ARBA" id="ARBA00023157"/>
    </source>
</evidence>
<dbReference type="InterPro" id="IPR026856">
    <property type="entry name" value="Sialidase_fam"/>
</dbReference>
<feature type="domain" description="LamG-like jellyroll fold" evidence="8">
    <location>
        <begin position="527"/>
        <end position="662"/>
    </location>
</feature>
<dbReference type="Pfam" id="PF13088">
    <property type="entry name" value="BNR_2"/>
    <property type="match status" value="1"/>
</dbReference>
<dbReference type="CDD" id="cd15482">
    <property type="entry name" value="Sialidase_non-viral"/>
    <property type="match status" value="1"/>
</dbReference>
<evidence type="ECO:0000256" key="4">
    <source>
        <dbReference type="ARBA" id="ARBA00022729"/>
    </source>
</evidence>
<organism evidence="9 10">
    <name type="scientific">Streptomyces acidiscabies</name>
    <dbReference type="NCBI Taxonomy" id="42234"/>
    <lineage>
        <taxon>Bacteria</taxon>
        <taxon>Bacillati</taxon>
        <taxon>Actinomycetota</taxon>
        <taxon>Actinomycetes</taxon>
        <taxon>Kitasatosporales</taxon>
        <taxon>Streptomycetaceae</taxon>
        <taxon>Streptomyces</taxon>
    </lineage>
</organism>
<dbReference type="SMART" id="SM00560">
    <property type="entry name" value="LamGL"/>
    <property type="match status" value="1"/>
</dbReference>
<comment type="catalytic activity">
    <reaction evidence="1">
        <text>Hydrolysis of alpha-(2-&gt;3)-, alpha-(2-&gt;6)-, alpha-(2-&gt;8)- glycosidic linkages of terminal sialic acid residues in oligosaccharides, glycoproteins, glycolipids, colominic acid and synthetic substrates.</text>
        <dbReference type="EC" id="3.2.1.18"/>
    </reaction>
</comment>
<gene>
    <name evidence="9" type="ORF">IQ63_29530</name>
</gene>
<dbReference type="PANTHER" id="PTHR10628">
    <property type="entry name" value="SIALIDASE"/>
    <property type="match status" value="1"/>
</dbReference>
<dbReference type="GO" id="GO:0005737">
    <property type="term" value="C:cytoplasm"/>
    <property type="evidence" value="ECO:0007669"/>
    <property type="project" value="TreeGrafter"/>
</dbReference>
<protein>
    <recommendedName>
        <fullName evidence="3">exo-alpha-sialidase</fullName>
        <ecNumber evidence="3">3.2.1.18</ecNumber>
    </recommendedName>
</protein>
<evidence type="ECO:0000313" key="10">
    <source>
        <dbReference type="Proteomes" id="UP000037151"/>
    </source>
</evidence>
<evidence type="ECO:0000256" key="6">
    <source>
        <dbReference type="SAM" id="SignalP"/>
    </source>
</evidence>
<accession>A0A0L0JXE3</accession>
<dbReference type="SUPFAM" id="SSF69318">
    <property type="entry name" value="Integrin alpha N-terminal domain"/>
    <property type="match status" value="1"/>
</dbReference>
<dbReference type="GO" id="GO:0006689">
    <property type="term" value="P:ganglioside catabolic process"/>
    <property type="evidence" value="ECO:0007669"/>
    <property type="project" value="TreeGrafter"/>
</dbReference>
<dbReference type="InterPro" id="IPR028994">
    <property type="entry name" value="Integrin_alpha_N"/>
</dbReference>
<comment type="similarity">
    <text evidence="2">Belongs to the glycosyl hydrolase 33 family.</text>
</comment>
<dbReference type="PATRIC" id="fig|42234.21.peg.6085"/>
<proteinExistence type="inferred from homology"/>
<feature type="domain" description="Laminin G" evidence="7">
    <location>
        <begin position="527"/>
        <end position="657"/>
    </location>
</feature>
<dbReference type="OrthoDB" id="9815928at2"/>
<dbReference type="PANTHER" id="PTHR10628:SF30">
    <property type="entry name" value="EXO-ALPHA-SIALIDASE"/>
    <property type="match status" value="1"/>
</dbReference>
<dbReference type="SMART" id="SM00282">
    <property type="entry name" value="LamG"/>
    <property type="match status" value="1"/>
</dbReference>
<evidence type="ECO:0000256" key="3">
    <source>
        <dbReference type="ARBA" id="ARBA00012733"/>
    </source>
</evidence>
<dbReference type="CDD" id="cd00110">
    <property type="entry name" value="LamG"/>
    <property type="match status" value="1"/>
</dbReference>
<comment type="caution">
    <text evidence="9">The sequence shown here is derived from an EMBL/GenBank/DDBJ whole genome shotgun (WGS) entry which is preliminary data.</text>
</comment>
<evidence type="ECO:0000259" key="7">
    <source>
        <dbReference type="SMART" id="SM00282"/>
    </source>
</evidence>
<dbReference type="Gene3D" id="2.120.10.10">
    <property type="match status" value="1"/>
</dbReference>
<evidence type="ECO:0000256" key="2">
    <source>
        <dbReference type="ARBA" id="ARBA00009348"/>
    </source>
</evidence>
<sequence>MNLSSVVRGLLLPLIAAAALVAPPPAAAAPVITAQPPQLPSQTTLFTSNTAIGGRTYTCFRVPSVVRTGNGTLLAFAEARLGATCLDTNEMDIVSRASTDGGATWTAPRIIARGLSSDPANPGVQAIDAQPTPIVDATYKNPATGQVEGQVVLLYSVRLVTNGGVTGPDNQPNRIQTFAMYSHDNGQTWVDRTEITSQVNPRQSNQPDIEQQGLRFFQPGPGHGIQLMPTSAVPDGRLLAPAYQNGSIATDGTWTNDGHHASAIYTDDHGATWHRGDRTSNSTIISDSNPAATALSVGEASIAQLSTGRLYMTSRNNDADTDAAATAGTNRSTAFSDDGGESWHPATKANLPGATVFAPVLSLNNVLRGDSFNQLVITEPVYHDPASPRLQGTLRLRSSFDDGATWQTPAQGLTIAKAGAGYSDLTRTASGGLGVIYEAGPDPWQNPATLYDRTSVRFTVVSAGQTVITGPVTGARTPDIAGGNAAVLRGSARLTAGKFGRALTLAPDTSAGFVDVTPSPAYAGLSGDFTAAADFKYNSTTGLRAILWGFGVGAGLPQLWIRAEPEQNRIVANATTASGSKNLVSGSSYNDNAWHHVALVRAGQELSLWIDGAKADSGTAPAGAVSPPRPQPLEVGNRLDGAQPFAGSIDSVVLYNRALSSQEISAAATNDTYSGGAAPLLRLPFETGEADTRAWDDTDGDGQMDVFNRTDNGNLWYFGGFGDATTGERHLENRTLIGGTFGSSFHPARGDFNNDGLGDLIAINSQGQLNFWLGQGDGILSAPTALMSGTSFSTVKAVSGGDFNADGLTDVVGLGFDGHLWWWPGNGDRTFGARQELFPGTAFSGYSGVPTGDFDNDGNTDVSAVDAGGTLWWWKGDGKGGLSAAQELAPGTSFAAYSRFFTGDVDSDGRTDFAAVDSSGAARWWPGDVSGHVSGTSRPLTVLSPLAGTAPASLDGVYTW</sequence>
<dbReference type="InterPro" id="IPR001791">
    <property type="entry name" value="Laminin_G"/>
</dbReference>
<dbReference type="InterPro" id="IPR013517">
    <property type="entry name" value="FG-GAP"/>
</dbReference>
<dbReference type="Proteomes" id="UP000037151">
    <property type="component" value="Unassembled WGS sequence"/>
</dbReference>